<dbReference type="Proteomes" id="UP001359485">
    <property type="component" value="Unassembled WGS sequence"/>
</dbReference>
<feature type="region of interest" description="Disordered" evidence="1">
    <location>
        <begin position="49"/>
        <end position="68"/>
    </location>
</feature>
<keyword evidence="3" id="KW-1185">Reference proteome</keyword>
<feature type="compositionally biased region" description="Acidic residues" evidence="1">
    <location>
        <begin position="55"/>
        <end position="65"/>
    </location>
</feature>
<protein>
    <submittedName>
        <fullName evidence="2">Uncharacterized protein</fullName>
    </submittedName>
</protein>
<reference evidence="2 3" key="1">
    <citation type="submission" date="2023-09" db="EMBL/GenBank/DDBJ databases">
        <title>Genomes of two closely related lineages of the louse Polyplax serrata with different host specificities.</title>
        <authorList>
            <person name="Martinu J."/>
            <person name="Tarabai H."/>
            <person name="Stefka J."/>
            <person name="Hypsa V."/>
        </authorList>
    </citation>
    <scope>NUCLEOTIDE SEQUENCE [LARGE SCALE GENOMIC DNA]</scope>
    <source>
        <strain evidence="2">98ZLc_SE</strain>
    </source>
</reference>
<organism evidence="2 3">
    <name type="scientific">Polyplax serrata</name>
    <name type="common">Common mouse louse</name>
    <dbReference type="NCBI Taxonomy" id="468196"/>
    <lineage>
        <taxon>Eukaryota</taxon>
        <taxon>Metazoa</taxon>
        <taxon>Ecdysozoa</taxon>
        <taxon>Arthropoda</taxon>
        <taxon>Hexapoda</taxon>
        <taxon>Insecta</taxon>
        <taxon>Pterygota</taxon>
        <taxon>Neoptera</taxon>
        <taxon>Paraneoptera</taxon>
        <taxon>Psocodea</taxon>
        <taxon>Troctomorpha</taxon>
        <taxon>Phthiraptera</taxon>
        <taxon>Anoplura</taxon>
        <taxon>Polyplacidae</taxon>
        <taxon>Polyplax</taxon>
    </lineage>
</organism>
<gene>
    <name evidence="2" type="ORF">RUM44_007032</name>
</gene>
<evidence type="ECO:0000313" key="2">
    <source>
        <dbReference type="EMBL" id="KAK6632002.1"/>
    </source>
</evidence>
<evidence type="ECO:0000313" key="3">
    <source>
        <dbReference type="Proteomes" id="UP001359485"/>
    </source>
</evidence>
<name>A0ABR1AZL0_POLSC</name>
<comment type="caution">
    <text evidence="2">The sequence shown here is derived from an EMBL/GenBank/DDBJ whole genome shotgun (WGS) entry which is preliminary data.</text>
</comment>
<accession>A0ABR1AZL0</accession>
<dbReference type="EMBL" id="JAWJWF010000005">
    <property type="protein sequence ID" value="KAK6632002.1"/>
    <property type="molecule type" value="Genomic_DNA"/>
</dbReference>
<sequence>MVRVVASEVFSGSLITWKCDVSWLIVEGSHLAGSAGGWFRDDDWGRVAGAVGGEGSDDGSGDESESSAVSVVSVESVDAVVSIESVESVVSVESVASEGGGNWSGLVDEVFDDWGDGSLKVALNLWNGDDTLEDLWSDNGLGADASGGENSWGWDGWSRKSNQWRFNGTKGDGWGLENWQWLGFWFGKGVKTVTEESVVVDVVVVESNNRVVSVVQGRGSASASVGERVVEGSDGDFTGDTLVADWGRFNGDQLGSAWLQWTCVWMC</sequence>
<evidence type="ECO:0000256" key="1">
    <source>
        <dbReference type="SAM" id="MobiDB-lite"/>
    </source>
</evidence>
<proteinExistence type="predicted"/>